<name>A0AAQ0AZF4_LEPIR</name>
<proteinExistence type="predicted"/>
<accession>A0AAQ0AZF4</accession>
<dbReference type="AlphaFoldDB" id="A0AAQ0AZF4"/>
<evidence type="ECO:0000313" key="1">
    <source>
        <dbReference type="EMBL" id="QOI43420.1"/>
    </source>
</evidence>
<dbReference type="EMBL" id="CP043884">
    <property type="protein sequence ID" value="QOI43420.1"/>
    <property type="molecule type" value="Genomic_DNA"/>
</dbReference>
<gene>
    <name evidence="1" type="ORF">Lepto782_14885</name>
</gene>
<protein>
    <submittedName>
        <fullName evidence="1">Uncharacterized protein</fullName>
    </submittedName>
</protein>
<dbReference type="Proteomes" id="UP000663124">
    <property type="component" value="Chromosome 1"/>
</dbReference>
<sequence length="59" mass="6732">MIETIDIQTFENILSSIPSFLSMQILTPKGFGVFVPQAAAWYLCQKSDRYDAKNYPKNT</sequence>
<evidence type="ECO:0000313" key="2">
    <source>
        <dbReference type="Proteomes" id="UP000663124"/>
    </source>
</evidence>
<organism evidence="1 2">
    <name type="scientific">Leptospira interrogans serovar Canicola</name>
    <dbReference type="NCBI Taxonomy" id="211880"/>
    <lineage>
        <taxon>Bacteria</taxon>
        <taxon>Pseudomonadati</taxon>
        <taxon>Spirochaetota</taxon>
        <taxon>Spirochaetia</taxon>
        <taxon>Leptospirales</taxon>
        <taxon>Leptospiraceae</taxon>
        <taxon>Leptospira</taxon>
    </lineage>
</organism>
<reference evidence="1" key="1">
    <citation type="submission" date="2019-09" db="EMBL/GenBank/DDBJ databases">
        <title>Comparative Genomics of Leptospira interrogans Reveals Genome Plasticity - A Common Adaptive Strategy for Survival in Various Hosts.</title>
        <authorList>
            <person name="Ramli S.R."/>
            <person name="Bunk B."/>
            <person name="Goris M."/>
            <person name="Bhuju S."/>
            <person name="Jarek M."/>
            <person name="Sproer C."/>
            <person name="Mustakim S."/>
            <person name="Strommenger B."/>
            <person name="Pessler F."/>
        </authorList>
    </citation>
    <scope>NUCLEOTIDE SEQUENCE</scope>
    <source>
        <strain evidence="1">782</strain>
    </source>
</reference>